<name>A0ABN9YNV9_9LACO</name>
<gene>
    <name evidence="1" type="ORF">R82641_BJNNKPBH_00501</name>
</gene>
<dbReference type="RefSeq" id="WP_338347794.1">
    <property type="nucleotide sequence ID" value="NZ_CAUZLY010000004.1"/>
</dbReference>
<dbReference type="InterPro" id="IPR006427">
    <property type="entry name" value="Portal_HK97"/>
</dbReference>
<dbReference type="NCBIfam" id="TIGR01537">
    <property type="entry name" value="portal_HK97"/>
    <property type="match status" value="1"/>
</dbReference>
<comment type="caution">
    <text evidence="1">The sequence shown here is derived from an EMBL/GenBank/DDBJ whole genome shotgun (WGS) entry which is preliminary data.</text>
</comment>
<dbReference type="Proteomes" id="UP001314200">
    <property type="component" value="Unassembled WGS sequence"/>
</dbReference>
<protein>
    <submittedName>
        <fullName evidence="1">Phage portal protein BeeE (BeeE)</fullName>
    </submittedName>
</protein>
<sequence>MPLFKPNFQNGLAVPGGVEIGFTDDDVINYLNVDNNDNKYVTAEKALENSDVYSIIYQLSSDLATSKLNANKKQSQAMIDNPTNNWSNSHAFWQSVFAQLLLGGEAFIYRWRNVNGNDMRWEYLRPSQVTIYALEDFSGVYYNASFDSPLVGYKEAIPDNDMIHFRMMSQNGGATGISPLSALSNEFKIKDNSNKLTLNALTQSVLSPGILKMDMGLLNDKTRAAASRKFMQQINESNGGPIVLDNLSDYSPLEVKNDVSKLLSQTDWTGTQIAKVYGVPDSVLNGQGDQQSSLNMIGGEYAKALMRFANSITSELSNKLGAKVSIDLKPALDPLNNDFASNIQLLSQYGTLSPEQAQWLLKNSGYLPEDMPEYVVPAEPPSAGGKEES</sequence>
<dbReference type="EMBL" id="CAUZLY010000004">
    <property type="protein sequence ID" value="CAK1235364.1"/>
    <property type="molecule type" value="Genomic_DNA"/>
</dbReference>
<evidence type="ECO:0000313" key="1">
    <source>
        <dbReference type="EMBL" id="CAK1235364.1"/>
    </source>
</evidence>
<keyword evidence="2" id="KW-1185">Reference proteome</keyword>
<dbReference type="InterPro" id="IPR006944">
    <property type="entry name" value="Phage/GTA_portal"/>
</dbReference>
<proteinExistence type="predicted"/>
<accession>A0ABN9YNV9</accession>
<reference evidence="1 2" key="1">
    <citation type="submission" date="2023-10" db="EMBL/GenBank/DDBJ databases">
        <authorList>
            <person name="Botero Cardona J."/>
        </authorList>
    </citation>
    <scope>NUCLEOTIDE SEQUENCE [LARGE SCALE GENOMIC DNA]</scope>
    <source>
        <strain evidence="1 2">R-82641</strain>
    </source>
</reference>
<evidence type="ECO:0000313" key="2">
    <source>
        <dbReference type="Proteomes" id="UP001314200"/>
    </source>
</evidence>
<organism evidence="1 2">
    <name type="scientific">Fructobacillus cardui</name>
    <dbReference type="NCBI Taxonomy" id="2893170"/>
    <lineage>
        <taxon>Bacteria</taxon>
        <taxon>Bacillati</taxon>
        <taxon>Bacillota</taxon>
        <taxon>Bacilli</taxon>
        <taxon>Lactobacillales</taxon>
        <taxon>Lactobacillaceae</taxon>
        <taxon>Fructobacillus</taxon>
    </lineage>
</organism>
<dbReference type="Pfam" id="PF04860">
    <property type="entry name" value="Phage_portal"/>
    <property type="match status" value="1"/>
</dbReference>